<organism evidence="3 4">
    <name type="scientific">Viridothelium virens</name>
    <name type="common">Speckled blister lichen</name>
    <name type="synonym">Trypethelium virens</name>
    <dbReference type="NCBI Taxonomy" id="1048519"/>
    <lineage>
        <taxon>Eukaryota</taxon>
        <taxon>Fungi</taxon>
        <taxon>Dikarya</taxon>
        <taxon>Ascomycota</taxon>
        <taxon>Pezizomycotina</taxon>
        <taxon>Dothideomycetes</taxon>
        <taxon>Dothideomycetes incertae sedis</taxon>
        <taxon>Trypetheliales</taxon>
        <taxon>Trypetheliaceae</taxon>
        <taxon>Viridothelium</taxon>
    </lineage>
</organism>
<dbReference type="InterPro" id="IPR052973">
    <property type="entry name" value="Fungal_sec-metab_reg_TF"/>
</dbReference>
<feature type="region of interest" description="Disordered" evidence="2">
    <location>
        <begin position="66"/>
        <end position="86"/>
    </location>
</feature>
<feature type="region of interest" description="Disordered" evidence="2">
    <location>
        <begin position="708"/>
        <end position="804"/>
    </location>
</feature>
<dbReference type="PANTHER" id="PTHR35392">
    <property type="entry name" value="ZN(II)2CYS6 TRANSCRIPTION FACTOR (EUROFUNG)-RELATED-RELATED"/>
    <property type="match status" value="1"/>
</dbReference>
<feature type="compositionally biased region" description="Polar residues" evidence="2">
    <location>
        <begin position="278"/>
        <end position="290"/>
    </location>
</feature>
<protein>
    <recommendedName>
        <fullName evidence="5">Zn(2)-C6 fungal-type domain-containing protein</fullName>
    </recommendedName>
</protein>
<dbReference type="AlphaFoldDB" id="A0A6A6GT48"/>
<accession>A0A6A6GT48</accession>
<dbReference type="Proteomes" id="UP000800092">
    <property type="component" value="Unassembled WGS sequence"/>
</dbReference>
<reference evidence="3" key="1">
    <citation type="journal article" date="2020" name="Stud. Mycol.">
        <title>101 Dothideomycetes genomes: a test case for predicting lifestyles and emergence of pathogens.</title>
        <authorList>
            <person name="Haridas S."/>
            <person name="Albert R."/>
            <person name="Binder M."/>
            <person name="Bloem J."/>
            <person name="Labutti K."/>
            <person name="Salamov A."/>
            <person name="Andreopoulos B."/>
            <person name="Baker S."/>
            <person name="Barry K."/>
            <person name="Bills G."/>
            <person name="Bluhm B."/>
            <person name="Cannon C."/>
            <person name="Castanera R."/>
            <person name="Culley D."/>
            <person name="Daum C."/>
            <person name="Ezra D."/>
            <person name="Gonzalez J."/>
            <person name="Henrissat B."/>
            <person name="Kuo A."/>
            <person name="Liang C."/>
            <person name="Lipzen A."/>
            <person name="Lutzoni F."/>
            <person name="Magnuson J."/>
            <person name="Mondo S."/>
            <person name="Nolan M."/>
            <person name="Ohm R."/>
            <person name="Pangilinan J."/>
            <person name="Park H.-J."/>
            <person name="Ramirez L."/>
            <person name="Alfaro M."/>
            <person name="Sun H."/>
            <person name="Tritt A."/>
            <person name="Yoshinaga Y."/>
            <person name="Zwiers L.-H."/>
            <person name="Turgeon B."/>
            <person name="Goodwin S."/>
            <person name="Spatafora J."/>
            <person name="Crous P."/>
            <person name="Grigoriev I."/>
        </authorList>
    </citation>
    <scope>NUCLEOTIDE SEQUENCE</scope>
    <source>
        <strain evidence="3">Tuck. ex Michener</strain>
    </source>
</reference>
<feature type="region of interest" description="Disordered" evidence="2">
    <location>
        <begin position="660"/>
        <end position="693"/>
    </location>
</feature>
<name>A0A6A6GT48_VIRVR</name>
<gene>
    <name evidence="3" type="ORF">EV356DRAFT_47067</name>
</gene>
<feature type="region of interest" description="Disordered" evidence="2">
    <location>
        <begin position="832"/>
        <end position="880"/>
    </location>
</feature>
<evidence type="ECO:0000313" key="3">
    <source>
        <dbReference type="EMBL" id="KAF2228748.1"/>
    </source>
</evidence>
<evidence type="ECO:0000256" key="2">
    <source>
        <dbReference type="SAM" id="MobiDB-lite"/>
    </source>
</evidence>
<feature type="compositionally biased region" description="Polar residues" evidence="2">
    <location>
        <begin position="768"/>
        <end position="778"/>
    </location>
</feature>
<feature type="compositionally biased region" description="Polar residues" evidence="2">
    <location>
        <begin position="206"/>
        <end position="219"/>
    </location>
</feature>
<dbReference type="PANTHER" id="PTHR35392:SF2">
    <property type="entry name" value="ZN(II)2CYS6 TRANSCRIPTION FACTOR (EUROFUNG)"/>
    <property type="match status" value="1"/>
</dbReference>
<dbReference type="OrthoDB" id="5417895at2759"/>
<sequence>MGRKPNPIINEYFERGQKLEDASNRYQHTCRSCGEKFPKGRIDTLIGHLVKRCPCLSVQQRTEISHRAHELPRTVQTPTHSNDDLHATHEQQNGISNGQSMELGYAPAPAHEMSALETLAEVSRQQHLHLSGRPLAEQINGADERRISGKENGMQTGFVPEDFLVQEPSQQGPENEHGASRNAIQIASETQNSNGIQPPPMYDEPPQSTSPQPAVTSAPSGVAPTAQMTPSPLEIAASAAQELQEQMASNSTLTMEPEPTLQGVGAADNTMTEKPFSQRPSWASNIDPQLQQGDQNQNALAELLRNGVAAYPRPIAMNPHQQQLPYPEISMTHTRQKPKVRGRFSDHRRKEVQDVRKRGACIRCRMLKKPCSGDDPCSTCVNVESARLWKSPCIRTRIAEEFNLYSTNLHTVLAFHDVGRAKLLTHFQQSQGRIEATHFPELGLATTYHAVRSQKLAHSDIDPALIGGAHVPGDGSNLQMLDAEADDLVGKIELYSRDTASTFFQREPSAFMKPTVLLAQRLVQEQNDTLLQRALELWVSTQILTDNATSWNIFSNPLSTPQPGLVQLQFNLPEHTTEPSYSSTQPLQSDSPSYILIASQLAAATEKRCAALCKTVLNELEKRLLQRHYSSPFSTFLAAVIILACIERVAVLFRGWEDPNAPPMPEYVNSNGFDPNTAHDTPMQDGPLTNNLEHIPQSDREIAQQLLAASNPPPPSTPQPVQQSQPPVTPTNGISTGQHDTEMPNYTHETPATTSNPTSSSSPLRPQPASSSPTLLQDSTPHTPPSTNSPGAPSALPRYPLDRPPRYYIRQGERFADILYMLLRMRGLPPKLRPETSVSAAAPSSPATPQRRTKLVAVETPGTPNGIGEAEPRRGSAGGMAGSEGLVKEWLENLGEGLVGDGSAGPCGGGVSAEWLRSRAEAEWKEGDPRCWEGKWVARLLLGG</sequence>
<feature type="region of interest" description="Disordered" evidence="2">
    <location>
        <begin position="245"/>
        <end position="266"/>
    </location>
</feature>
<feature type="compositionally biased region" description="Low complexity" evidence="2">
    <location>
        <begin position="750"/>
        <end position="763"/>
    </location>
</feature>
<feature type="compositionally biased region" description="Low complexity" evidence="2">
    <location>
        <begin position="719"/>
        <end position="732"/>
    </location>
</feature>
<feature type="region of interest" description="Disordered" evidence="2">
    <location>
        <begin position="191"/>
        <end position="228"/>
    </location>
</feature>
<dbReference type="GO" id="GO:0008270">
    <property type="term" value="F:zinc ion binding"/>
    <property type="evidence" value="ECO:0007669"/>
    <property type="project" value="InterPro"/>
</dbReference>
<evidence type="ECO:0000313" key="4">
    <source>
        <dbReference type="Proteomes" id="UP000800092"/>
    </source>
</evidence>
<dbReference type="CDD" id="cd00067">
    <property type="entry name" value="GAL4"/>
    <property type="match status" value="1"/>
</dbReference>
<dbReference type="InterPro" id="IPR001138">
    <property type="entry name" value="Zn2Cys6_DnaBD"/>
</dbReference>
<dbReference type="GO" id="GO:0000981">
    <property type="term" value="F:DNA-binding transcription factor activity, RNA polymerase II-specific"/>
    <property type="evidence" value="ECO:0007669"/>
    <property type="project" value="InterPro"/>
</dbReference>
<keyword evidence="1" id="KW-0539">Nucleus</keyword>
<feature type="region of interest" description="Disordered" evidence="2">
    <location>
        <begin position="271"/>
        <end position="290"/>
    </location>
</feature>
<feature type="compositionally biased region" description="Polar residues" evidence="2">
    <location>
        <begin position="245"/>
        <end position="254"/>
    </location>
</feature>
<feature type="compositionally biased region" description="Low complexity" evidence="2">
    <location>
        <begin position="835"/>
        <end position="849"/>
    </location>
</feature>
<keyword evidence="4" id="KW-1185">Reference proteome</keyword>
<evidence type="ECO:0000256" key="1">
    <source>
        <dbReference type="ARBA" id="ARBA00023242"/>
    </source>
</evidence>
<feature type="compositionally biased region" description="Low complexity" evidence="2">
    <location>
        <begin position="779"/>
        <end position="790"/>
    </location>
</feature>
<evidence type="ECO:0008006" key="5">
    <source>
        <dbReference type="Google" id="ProtNLM"/>
    </source>
</evidence>
<dbReference type="EMBL" id="ML991895">
    <property type="protein sequence ID" value="KAF2228748.1"/>
    <property type="molecule type" value="Genomic_DNA"/>
</dbReference>
<proteinExistence type="predicted"/>